<evidence type="ECO:0000313" key="7">
    <source>
        <dbReference type="EMBL" id="KAF2882730.1"/>
    </source>
</evidence>
<comment type="caution">
    <text evidence="7">The sequence shown here is derived from an EMBL/GenBank/DDBJ whole genome shotgun (WGS) entry which is preliminary data.</text>
</comment>
<evidence type="ECO:0000313" key="8">
    <source>
        <dbReference type="Proteomes" id="UP000801492"/>
    </source>
</evidence>
<feature type="compositionally biased region" description="Basic residues" evidence="5">
    <location>
        <begin position="612"/>
        <end position="628"/>
    </location>
</feature>
<dbReference type="AlphaFoldDB" id="A0A8K0CFA8"/>
<accession>A0A8K0CFA8</accession>
<dbReference type="GO" id="GO:0006511">
    <property type="term" value="P:ubiquitin-dependent protein catabolic process"/>
    <property type="evidence" value="ECO:0007669"/>
    <property type="project" value="TreeGrafter"/>
</dbReference>
<gene>
    <name evidence="7" type="ORF">ILUMI_23463</name>
</gene>
<dbReference type="GO" id="GO:0033768">
    <property type="term" value="C:SUMO-targeted ubiquitin ligase complex"/>
    <property type="evidence" value="ECO:0007669"/>
    <property type="project" value="TreeGrafter"/>
</dbReference>
<protein>
    <recommendedName>
        <fullName evidence="6">RING-type domain-containing protein</fullName>
    </recommendedName>
</protein>
<dbReference type="InterPro" id="IPR001841">
    <property type="entry name" value="Znf_RING"/>
</dbReference>
<feature type="region of interest" description="Disordered" evidence="5">
    <location>
        <begin position="598"/>
        <end position="642"/>
    </location>
</feature>
<dbReference type="GO" id="GO:0008270">
    <property type="term" value="F:zinc ion binding"/>
    <property type="evidence" value="ECO:0007669"/>
    <property type="project" value="UniProtKB-KW"/>
</dbReference>
<dbReference type="SMART" id="SM00184">
    <property type="entry name" value="RING"/>
    <property type="match status" value="1"/>
</dbReference>
<feature type="region of interest" description="Disordered" evidence="5">
    <location>
        <begin position="177"/>
        <end position="197"/>
    </location>
</feature>
<proteinExistence type="predicted"/>
<dbReference type="OrthoDB" id="6105938at2759"/>
<dbReference type="InterPro" id="IPR049627">
    <property type="entry name" value="SLX8"/>
</dbReference>
<dbReference type="SUPFAM" id="SSF57850">
    <property type="entry name" value="RING/U-box"/>
    <property type="match status" value="1"/>
</dbReference>
<dbReference type="Gene3D" id="3.30.40.10">
    <property type="entry name" value="Zinc/RING finger domain, C3HC4 (zinc finger)"/>
    <property type="match status" value="1"/>
</dbReference>
<sequence>MDEDSSDTTSSVEHVLMNYKKKMKEDFISNSLSIESPLNSNINININMPSTSENVELSVGIQSGATTKSRRQNVKKKINKTDSLVSINVENNNETNHNKKRNKQSSKTVGNKPSKRLKNNENNQNTEDPDYKPSARRNYSRLSSKALNSIAKRVRIFHETGVVVSDDEDVIACKNKYKKGDKKNPPRQQAEQVPGTTFGQGRVGTIIGGYGVRRWGCCNLSKNNNNNPLLNYCSAHSTINLSQEILNSIKCREERLLQLQQQELLRHPELANIGEDDDDDDDEQYIETPELSKDKRAWVQKFIDSMSADRVDYDKPLQANFVEAVEQKRPSIVVPKQDDLVSSIDNKTIVERIDFKKRQSEGRQRTIDEWLNGCSSTSKSQNNLPIATSTPRHVVGTNLNETCISSIPGPSNVNANAVADTGLINNIEDDRKQISSGVKANIFKDMISSVPATNIEEPFDDVASIDISQLDRSNITLRTPCSKSISYRNSLLTVKPIFEVNDDIMDFVDNLLSQETETINQEVNERCEKWLEDNRRNQDLLQNALDSVIMINDDDIPHMHNDSVEIISDSPEDVIPIDSVNNSVVVVEDDDGVIPIISINNSTNPSTSRSIQGRRKLARRKGPRRKQAHPPPPVQPSALPKPIKPVLSAEERVVRPENKGLRDCPICLENMENKEISATVCGHIFCTSCITAAVRSNRSCPNCRAALTLKKIHPLFI</sequence>
<dbReference type="Pfam" id="PF13639">
    <property type="entry name" value="zf-RING_2"/>
    <property type="match status" value="1"/>
</dbReference>
<evidence type="ECO:0000256" key="5">
    <source>
        <dbReference type="SAM" id="MobiDB-lite"/>
    </source>
</evidence>
<dbReference type="PROSITE" id="PS50089">
    <property type="entry name" value="ZF_RING_2"/>
    <property type="match status" value="1"/>
</dbReference>
<feature type="compositionally biased region" description="Polar residues" evidence="5">
    <location>
        <begin position="186"/>
        <end position="197"/>
    </location>
</feature>
<dbReference type="GO" id="GO:0032183">
    <property type="term" value="F:SUMO binding"/>
    <property type="evidence" value="ECO:0007669"/>
    <property type="project" value="TreeGrafter"/>
</dbReference>
<dbReference type="GO" id="GO:0140082">
    <property type="term" value="F:SUMO-ubiquitin ligase activity"/>
    <property type="evidence" value="ECO:0007669"/>
    <property type="project" value="TreeGrafter"/>
</dbReference>
<evidence type="ECO:0000256" key="4">
    <source>
        <dbReference type="PROSITE-ProRule" id="PRU00175"/>
    </source>
</evidence>
<dbReference type="InterPro" id="IPR013083">
    <property type="entry name" value="Znf_RING/FYVE/PHD"/>
</dbReference>
<keyword evidence="2 4" id="KW-0863">Zinc-finger</keyword>
<feature type="domain" description="RING-type" evidence="6">
    <location>
        <begin position="664"/>
        <end position="704"/>
    </location>
</feature>
<evidence type="ECO:0000259" key="6">
    <source>
        <dbReference type="PROSITE" id="PS50089"/>
    </source>
</evidence>
<dbReference type="PANTHER" id="PTHR47094:SF1">
    <property type="entry name" value="RING-TYPE E3 UBIQUITIN TRANSFERASE"/>
    <property type="match status" value="1"/>
</dbReference>
<dbReference type="EMBL" id="VTPC01090590">
    <property type="protein sequence ID" value="KAF2882730.1"/>
    <property type="molecule type" value="Genomic_DNA"/>
</dbReference>
<organism evidence="7 8">
    <name type="scientific">Ignelater luminosus</name>
    <name type="common">Cucubano</name>
    <name type="synonym">Pyrophorus luminosus</name>
    <dbReference type="NCBI Taxonomy" id="2038154"/>
    <lineage>
        <taxon>Eukaryota</taxon>
        <taxon>Metazoa</taxon>
        <taxon>Ecdysozoa</taxon>
        <taxon>Arthropoda</taxon>
        <taxon>Hexapoda</taxon>
        <taxon>Insecta</taxon>
        <taxon>Pterygota</taxon>
        <taxon>Neoptera</taxon>
        <taxon>Endopterygota</taxon>
        <taxon>Coleoptera</taxon>
        <taxon>Polyphaga</taxon>
        <taxon>Elateriformia</taxon>
        <taxon>Elateroidea</taxon>
        <taxon>Elateridae</taxon>
        <taxon>Agrypninae</taxon>
        <taxon>Pyrophorini</taxon>
        <taxon>Ignelater</taxon>
    </lineage>
</organism>
<evidence type="ECO:0000256" key="3">
    <source>
        <dbReference type="ARBA" id="ARBA00022833"/>
    </source>
</evidence>
<keyword evidence="3" id="KW-0862">Zinc</keyword>
<feature type="compositionally biased region" description="Low complexity" evidence="5">
    <location>
        <begin position="598"/>
        <end position="611"/>
    </location>
</feature>
<dbReference type="PROSITE" id="PS00518">
    <property type="entry name" value="ZF_RING_1"/>
    <property type="match status" value="1"/>
</dbReference>
<name>A0A8K0CFA8_IGNLU</name>
<dbReference type="PANTHER" id="PTHR47094">
    <property type="entry name" value="ELFLESS, ISOFORM B"/>
    <property type="match status" value="1"/>
</dbReference>
<feature type="region of interest" description="Disordered" evidence="5">
    <location>
        <begin position="88"/>
        <end position="138"/>
    </location>
</feature>
<keyword evidence="8" id="KW-1185">Reference proteome</keyword>
<dbReference type="Proteomes" id="UP000801492">
    <property type="component" value="Unassembled WGS sequence"/>
</dbReference>
<keyword evidence="1" id="KW-0479">Metal-binding</keyword>
<evidence type="ECO:0000256" key="2">
    <source>
        <dbReference type="ARBA" id="ARBA00022771"/>
    </source>
</evidence>
<evidence type="ECO:0000256" key="1">
    <source>
        <dbReference type="ARBA" id="ARBA00022723"/>
    </source>
</evidence>
<dbReference type="InterPro" id="IPR017907">
    <property type="entry name" value="Znf_RING_CS"/>
</dbReference>
<dbReference type="GO" id="GO:0061630">
    <property type="term" value="F:ubiquitin protein ligase activity"/>
    <property type="evidence" value="ECO:0007669"/>
    <property type="project" value="InterPro"/>
</dbReference>
<reference evidence="7" key="1">
    <citation type="submission" date="2019-08" db="EMBL/GenBank/DDBJ databases">
        <title>The genome of the North American firefly Photinus pyralis.</title>
        <authorList>
            <consortium name="Photinus pyralis genome working group"/>
            <person name="Fallon T.R."/>
            <person name="Sander Lower S.E."/>
            <person name="Weng J.-K."/>
        </authorList>
    </citation>
    <scope>NUCLEOTIDE SEQUENCE</scope>
    <source>
        <strain evidence="7">TRF0915ILg1</strain>
        <tissue evidence="7">Whole body</tissue>
    </source>
</reference>